<accession>A0AAQ4FHU8</accession>
<dbReference type="GO" id="GO:0006581">
    <property type="term" value="P:acetylcholine catabolic process"/>
    <property type="evidence" value="ECO:0007669"/>
    <property type="project" value="TreeGrafter"/>
</dbReference>
<feature type="non-terminal residue" evidence="6">
    <location>
        <position position="293"/>
    </location>
</feature>
<evidence type="ECO:0000313" key="6">
    <source>
        <dbReference type="EMBL" id="KAK8786867.1"/>
    </source>
</evidence>
<dbReference type="Proteomes" id="UP001321473">
    <property type="component" value="Unassembled WGS sequence"/>
</dbReference>
<dbReference type="PROSITE" id="PS00941">
    <property type="entry name" value="CARBOXYLESTERASE_B_2"/>
    <property type="match status" value="1"/>
</dbReference>
<comment type="similarity">
    <text evidence="1">Belongs to the type-B carboxylesterase/lipase family.</text>
</comment>
<keyword evidence="4" id="KW-0325">Glycoprotein</keyword>
<evidence type="ECO:0000256" key="3">
    <source>
        <dbReference type="ARBA" id="ARBA00022801"/>
    </source>
</evidence>
<organism evidence="6 7">
    <name type="scientific">Amblyomma americanum</name>
    <name type="common">Lone star tick</name>
    <dbReference type="NCBI Taxonomy" id="6943"/>
    <lineage>
        <taxon>Eukaryota</taxon>
        <taxon>Metazoa</taxon>
        <taxon>Ecdysozoa</taxon>
        <taxon>Arthropoda</taxon>
        <taxon>Chelicerata</taxon>
        <taxon>Arachnida</taxon>
        <taxon>Acari</taxon>
        <taxon>Parasitiformes</taxon>
        <taxon>Ixodida</taxon>
        <taxon>Ixodoidea</taxon>
        <taxon>Ixodidae</taxon>
        <taxon>Amblyomminae</taxon>
        <taxon>Amblyomma</taxon>
    </lineage>
</organism>
<feature type="domain" description="Carboxylesterase type B" evidence="5">
    <location>
        <begin position="20"/>
        <end position="123"/>
    </location>
</feature>
<name>A0AAQ4FHU8_AMBAM</name>
<dbReference type="InterPro" id="IPR029058">
    <property type="entry name" value="AB_hydrolase_fold"/>
</dbReference>
<sequence length="293" mass="32655">MSGKAGCKLDWTPFPRRPIEQTNSEDDCLYLNVWQPLDDREDYSCDACSRPPLPAVVVLHGGLFQYGGGGGPYAFYDGKYLAAAWNAVVVVPAYRVGVFGFLNAALPEAPGNVGIRDQIAALQPLDLVAGYTRNEGAPYVLEMLRHSRLHFNDETRGGDVLASLVDWLQRHGVREPNEVLDFYGLRAPEFAAKSGTDVLVPLEELLGDMHVYCPVNYMVEEATALGSRVFAYEFAQLPYYRWWARWQGVPQLLDLVYASGLVRAIQHEYGLDHKELVFSQDMAAAFAAFVWNG</sequence>
<dbReference type="SUPFAM" id="SSF53474">
    <property type="entry name" value="alpha/beta-Hydrolases"/>
    <property type="match status" value="1"/>
</dbReference>
<dbReference type="InterPro" id="IPR019819">
    <property type="entry name" value="Carboxylesterase_B_CS"/>
</dbReference>
<dbReference type="InterPro" id="IPR050654">
    <property type="entry name" value="AChE-related_enzymes"/>
</dbReference>
<dbReference type="EMBL" id="JARKHS020002322">
    <property type="protein sequence ID" value="KAK8786867.1"/>
    <property type="molecule type" value="Genomic_DNA"/>
</dbReference>
<evidence type="ECO:0000256" key="4">
    <source>
        <dbReference type="ARBA" id="ARBA00023180"/>
    </source>
</evidence>
<reference evidence="6 7" key="1">
    <citation type="journal article" date="2023" name="Arcadia Sci">
        <title>De novo assembly of a long-read Amblyomma americanum tick genome.</title>
        <authorList>
            <person name="Chou S."/>
            <person name="Poskanzer K.E."/>
            <person name="Rollins M."/>
            <person name="Thuy-Boun P.S."/>
        </authorList>
    </citation>
    <scope>NUCLEOTIDE SEQUENCE [LARGE SCALE GENOMIC DNA]</scope>
    <source>
        <strain evidence="6">F_SG_1</strain>
        <tissue evidence="6">Salivary glands</tissue>
    </source>
</reference>
<protein>
    <recommendedName>
        <fullName evidence="5">Carboxylesterase type B domain-containing protein</fullName>
    </recommendedName>
</protein>
<keyword evidence="7" id="KW-1185">Reference proteome</keyword>
<dbReference type="Pfam" id="PF00135">
    <property type="entry name" value="COesterase"/>
    <property type="match status" value="2"/>
</dbReference>
<proteinExistence type="inferred from homology"/>
<evidence type="ECO:0000256" key="2">
    <source>
        <dbReference type="ARBA" id="ARBA00022487"/>
    </source>
</evidence>
<dbReference type="PANTHER" id="PTHR43918">
    <property type="entry name" value="ACETYLCHOLINESTERASE"/>
    <property type="match status" value="1"/>
</dbReference>
<dbReference type="GO" id="GO:0005886">
    <property type="term" value="C:plasma membrane"/>
    <property type="evidence" value="ECO:0007669"/>
    <property type="project" value="TreeGrafter"/>
</dbReference>
<feature type="domain" description="Carboxylesterase type B" evidence="5">
    <location>
        <begin position="125"/>
        <end position="293"/>
    </location>
</feature>
<keyword evidence="2" id="KW-0719">Serine esterase</keyword>
<evidence type="ECO:0000259" key="5">
    <source>
        <dbReference type="Pfam" id="PF00135"/>
    </source>
</evidence>
<dbReference type="GO" id="GO:0003990">
    <property type="term" value="F:acetylcholinesterase activity"/>
    <property type="evidence" value="ECO:0007669"/>
    <property type="project" value="TreeGrafter"/>
</dbReference>
<gene>
    <name evidence="6" type="ORF">V5799_023352</name>
</gene>
<dbReference type="GO" id="GO:0005615">
    <property type="term" value="C:extracellular space"/>
    <property type="evidence" value="ECO:0007669"/>
    <property type="project" value="TreeGrafter"/>
</dbReference>
<comment type="caution">
    <text evidence="6">The sequence shown here is derived from an EMBL/GenBank/DDBJ whole genome shotgun (WGS) entry which is preliminary data.</text>
</comment>
<evidence type="ECO:0000313" key="7">
    <source>
        <dbReference type="Proteomes" id="UP001321473"/>
    </source>
</evidence>
<keyword evidence="3" id="KW-0378">Hydrolase</keyword>
<dbReference type="PANTHER" id="PTHR43918:SF4">
    <property type="entry name" value="CARBOXYLIC ESTER HYDROLASE"/>
    <property type="match status" value="1"/>
</dbReference>
<dbReference type="InterPro" id="IPR002018">
    <property type="entry name" value="CarbesteraseB"/>
</dbReference>
<dbReference type="AlphaFoldDB" id="A0AAQ4FHU8"/>
<evidence type="ECO:0000256" key="1">
    <source>
        <dbReference type="ARBA" id="ARBA00005964"/>
    </source>
</evidence>
<dbReference type="Gene3D" id="3.40.50.1820">
    <property type="entry name" value="alpha/beta hydrolase"/>
    <property type="match status" value="2"/>
</dbReference>
<dbReference type="GO" id="GO:0019695">
    <property type="term" value="P:choline metabolic process"/>
    <property type="evidence" value="ECO:0007669"/>
    <property type="project" value="TreeGrafter"/>
</dbReference>